<dbReference type="Proteomes" id="UP001619887">
    <property type="component" value="Unassembled WGS sequence"/>
</dbReference>
<dbReference type="AlphaFoldDB" id="A0ABD2GQF3"/>
<proteinExistence type="predicted"/>
<sequence>MFAHAKDAMIKQLRYLMSEVLKELKSTMKESIVLSLETYGVSQSLPDVSKELWMVTNYYNELKRKTVSPDDDATLRRDSPGQAAAVRP</sequence>
<evidence type="ECO:0000313" key="2">
    <source>
        <dbReference type="EMBL" id="KAL3055676.1"/>
    </source>
</evidence>
<gene>
    <name evidence="2" type="ORF">OYC64_018367</name>
</gene>
<evidence type="ECO:0000313" key="3">
    <source>
        <dbReference type="Proteomes" id="UP001619887"/>
    </source>
</evidence>
<comment type="caution">
    <text evidence="2">The sequence shown here is derived from an EMBL/GenBank/DDBJ whole genome shotgun (WGS) entry which is preliminary data.</text>
</comment>
<organism evidence="2 3">
    <name type="scientific">Pagothenia borchgrevinki</name>
    <name type="common">Bald rockcod</name>
    <name type="synonym">Trematomus borchgrevinki</name>
    <dbReference type="NCBI Taxonomy" id="8213"/>
    <lineage>
        <taxon>Eukaryota</taxon>
        <taxon>Metazoa</taxon>
        <taxon>Chordata</taxon>
        <taxon>Craniata</taxon>
        <taxon>Vertebrata</taxon>
        <taxon>Euteleostomi</taxon>
        <taxon>Actinopterygii</taxon>
        <taxon>Neopterygii</taxon>
        <taxon>Teleostei</taxon>
        <taxon>Neoteleostei</taxon>
        <taxon>Acanthomorphata</taxon>
        <taxon>Eupercaria</taxon>
        <taxon>Perciformes</taxon>
        <taxon>Notothenioidei</taxon>
        <taxon>Nototheniidae</taxon>
        <taxon>Pagothenia</taxon>
    </lineage>
</organism>
<evidence type="ECO:0000256" key="1">
    <source>
        <dbReference type="SAM" id="MobiDB-lite"/>
    </source>
</evidence>
<protein>
    <submittedName>
        <fullName evidence="2">Uncharacterized protein</fullName>
    </submittedName>
</protein>
<accession>A0ABD2GQF3</accession>
<reference evidence="2 3" key="1">
    <citation type="journal article" date="2022" name="G3 (Bethesda)">
        <title>Evaluating Illumina-, Nanopore-, and PacBio-based genome assembly strategies with the bald notothen, Trematomus borchgrevinki.</title>
        <authorList>
            <person name="Rayamajhi N."/>
            <person name="Cheng C.C."/>
            <person name="Catchen J.M."/>
        </authorList>
    </citation>
    <scope>NUCLEOTIDE SEQUENCE [LARGE SCALE GENOMIC DNA]</scope>
    <source>
        <strain evidence="2">AGRC-2024</strain>
    </source>
</reference>
<keyword evidence="3" id="KW-1185">Reference proteome</keyword>
<dbReference type="EMBL" id="JBIYXZ010002077">
    <property type="protein sequence ID" value="KAL3055676.1"/>
    <property type="molecule type" value="Genomic_DNA"/>
</dbReference>
<feature type="region of interest" description="Disordered" evidence="1">
    <location>
        <begin position="69"/>
        <end position="88"/>
    </location>
</feature>
<reference evidence="2 3" key="2">
    <citation type="journal article" date="2024" name="G3 (Bethesda)">
        <title>The genome of the cryopelagic Antarctic bald notothen, Trematomus borchgrevinki.</title>
        <authorList>
            <person name="Rayamajhi N."/>
            <person name="Rivera-Colon A.G."/>
            <person name="Minhas B.F."/>
            <person name="Cheng C.C."/>
            <person name="Catchen J.M."/>
        </authorList>
    </citation>
    <scope>NUCLEOTIDE SEQUENCE [LARGE SCALE GENOMIC DNA]</scope>
    <source>
        <strain evidence="2">AGRC-2024</strain>
    </source>
</reference>
<name>A0ABD2GQF3_PAGBO</name>
<feature type="compositionally biased region" description="Basic and acidic residues" evidence="1">
    <location>
        <begin position="69"/>
        <end position="79"/>
    </location>
</feature>